<dbReference type="Proteomes" id="UP000315496">
    <property type="component" value="Chromosome 1"/>
</dbReference>
<protein>
    <submittedName>
        <fullName evidence="1">Uncharacterized protein</fullName>
    </submittedName>
</protein>
<keyword evidence="2" id="KW-1185">Reference proteome</keyword>
<dbReference type="OrthoDB" id="10253207at2759"/>
<organism evidence="1 2">
    <name type="scientific">Giardia muris</name>
    <dbReference type="NCBI Taxonomy" id="5742"/>
    <lineage>
        <taxon>Eukaryota</taxon>
        <taxon>Metamonada</taxon>
        <taxon>Diplomonadida</taxon>
        <taxon>Hexamitidae</taxon>
        <taxon>Giardiinae</taxon>
        <taxon>Giardia</taxon>
    </lineage>
</organism>
<reference evidence="1 2" key="1">
    <citation type="submission" date="2019-05" db="EMBL/GenBank/DDBJ databases">
        <title>The compact genome of Giardia muris reveals important steps in the evolution of intestinal protozoan parasites.</title>
        <authorList>
            <person name="Xu F."/>
            <person name="Jimenez-Gonzalez A."/>
            <person name="Einarsson E."/>
            <person name="Astvaldsson A."/>
            <person name="Peirasmaki D."/>
            <person name="Eckmann L."/>
            <person name="Andersson J.O."/>
            <person name="Svard S.G."/>
            <person name="Jerlstrom-Hultqvist J."/>
        </authorList>
    </citation>
    <scope>NUCLEOTIDE SEQUENCE [LARGE SCALE GENOMIC DNA]</scope>
    <source>
        <strain evidence="1 2">Roberts-Thomson</strain>
    </source>
</reference>
<dbReference type="VEuPathDB" id="GiardiaDB:GMRT_14095"/>
<gene>
    <name evidence="1" type="ORF">GMRT_14095</name>
</gene>
<dbReference type="EMBL" id="VDLU01000001">
    <property type="protein sequence ID" value="TNJ30425.1"/>
    <property type="molecule type" value="Genomic_DNA"/>
</dbReference>
<sequence length="637" mass="72194">MSAKGIPSLPCLSPMDLRTNTVIKHTSIRKGEGSYRTPPQPLKDAYNSSIQAALSPHRTIDGISYPSPETRFEICHHFRERQAKGQQVPTDLRAGRISGTLLALSPLSGASLSPVASKTQEEEVPNSIVLDIQRMRQLYAQAEALDDGSGHIYCIGGISHYELLHRVLRPHKPVELVDIVTIGPEGYPFNSARRRIAKLTLEIAKERGIYARKLLYDAKIRVYPQSLDEIWPPGATELMHITKEDMRASSLEHVRLPSATTAEARQEEHGIVIDEIKEQIGIHLRQLFMPEILLVISQLKQTGYLRPCDPLHSKLLEVYTKYNTDKPPNPVHNPDSRDWVSCHISERDLSQEPSFSDVYRYLEGLILVIDWTALFGGVRPTTSEINSIAVKIISPITAALALTMGRFIEYAYLVPLARILNDEQIQEYLRTLAIANKPTSVLSLEFLRERGKALTKVEESKYKCRYFTQIRARLQRLQYEALNSEYIKTQIHHMHTLISKLKDTPVLPDILSDDGAQELINYLGTFMKRSDVMSINQTTLRLLRGRFLMTFKQACPYPETVKIRRHKAFHFLICIVAAKLAAIKVVEEKYPLQILTQFGRSLEYSALQSIDTIVDESGIYKSGIARMLNQTDQVHTP</sequence>
<evidence type="ECO:0000313" key="2">
    <source>
        <dbReference type="Proteomes" id="UP000315496"/>
    </source>
</evidence>
<evidence type="ECO:0000313" key="1">
    <source>
        <dbReference type="EMBL" id="TNJ30425.1"/>
    </source>
</evidence>
<accession>A0A4Z1T0C0</accession>
<dbReference type="AlphaFoldDB" id="A0A4Z1T0C0"/>
<proteinExistence type="predicted"/>
<comment type="caution">
    <text evidence="1">The sequence shown here is derived from an EMBL/GenBank/DDBJ whole genome shotgun (WGS) entry which is preliminary data.</text>
</comment>
<name>A0A4Z1T0C0_GIAMU</name>